<comment type="caution">
    <text evidence="4">The sequence shown here is derived from an EMBL/GenBank/DDBJ whole genome shotgun (WGS) entry which is preliminary data.</text>
</comment>
<dbReference type="PROSITE" id="PS50801">
    <property type="entry name" value="STAS"/>
    <property type="match status" value="1"/>
</dbReference>
<name>A0A1H9VPZ8_9BACI</name>
<evidence type="ECO:0000259" key="3">
    <source>
        <dbReference type="PROSITE" id="PS50801"/>
    </source>
</evidence>
<dbReference type="GO" id="GO:0043856">
    <property type="term" value="F:anti-sigma factor antagonist activity"/>
    <property type="evidence" value="ECO:0007669"/>
    <property type="project" value="InterPro"/>
</dbReference>
<dbReference type="Gene3D" id="3.30.750.24">
    <property type="entry name" value="STAS domain"/>
    <property type="match status" value="1"/>
</dbReference>
<dbReference type="InterPro" id="IPR003658">
    <property type="entry name" value="Anti-sigma_ant"/>
</dbReference>
<dbReference type="Pfam" id="PF01740">
    <property type="entry name" value="STAS"/>
    <property type="match status" value="1"/>
</dbReference>
<dbReference type="InterPro" id="IPR002645">
    <property type="entry name" value="STAS_dom"/>
</dbReference>
<evidence type="ECO:0000313" key="4">
    <source>
        <dbReference type="EMBL" id="SES23303.1"/>
    </source>
</evidence>
<comment type="similarity">
    <text evidence="1 2">Belongs to the anti-sigma-factor antagonist family.</text>
</comment>
<feature type="domain" description="STAS" evidence="3">
    <location>
        <begin position="12"/>
        <end position="100"/>
    </location>
</feature>
<dbReference type="PANTHER" id="PTHR33495">
    <property type="entry name" value="ANTI-SIGMA FACTOR ANTAGONIST TM_1081-RELATED-RELATED"/>
    <property type="match status" value="1"/>
</dbReference>
<dbReference type="OrthoDB" id="9794628at2"/>
<dbReference type="EMBL" id="FOGV01000022">
    <property type="protein sequence ID" value="SES23303.1"/>
    <property type="molecule type" value="Genomic_DNA"/>
</dbReference>
<evidence type="ECO:0000256" key="2">
    <source>
        <dbReference type="RuleBase" id="RU003749"/>
    </source>
</evidence>
<dbReference type="SUPFAM" id="SSF52091">
    <property type="entry name" value="SpoIIaa-like"/>
    <property type="match status" value="1"/>
</dbReference>
<dbReference type="InterPro" id="IPR036513">
    <property type="entry name" value="STAS_dom_sf"/>
</dbReference>
<reference evidence="5" key="1">
    <citation type="submission" date="2016-10" db="EMBL/GenBank/DDBJ databases">
        <authorList>
            <person name="de Groot N.N."/>
        </authorList>
    </citation>
    <scope>NUCLEOTIDE SEQUENCE [LARGE SCALE GENOMIC DNA]</scope>
    <source>
        <strain evidence="5">10nlg</strain>
    </source>
</reference>
<protein>
    <recommendedName>
        <fullName evidence="2">Anti-sigma factor antagonist</fullName>
    </recommendedName>
</protein>
<organism evidence="4 5">
    <name type="scientific">Salisediminibacterium halotolerans</name>
    <dbReference type="NCBI Taxonomy" id="517425"/>
    <lineage>
        <taxon>Bacteria</taxon>
        <taxon>Bacillati</taxon>
        <taxon>Bacillota</taxon>
        <taxon>Bacilli</taxon>
        <taxon>Bacillales</taxon>
        <taxon>Bacillaceae</taxon>
        <taxon>Salisediminibacterium</taxon>
    </lineage>
</organism>
<evidence type="ECO:0000256" key="1">
    <source>
        <dbReference type="ARBA" id="ARBA00009013"/>
    </source>
</evidence>
<dbReference type="STRING" id="1464123.SAMN05444126_12241"/>
<dbReference type="CDD" id="cd07043">
    <property type="entry name" value="STAS_anti-anti-sigma_factors"/>
    <property type="match status" value="1"/>
</dbReference>
<proteinExistence type="inferred from homology"/>
<dbReference type="PANTHER" id="PTHR33495:SF2">
    <property type="entry name" value="ANTI-SIGMA FACTOR ANTAGONIST TM_1081-RELATED"/>
    <property type="match status" value="1"/>
</dbReference>
<sequence>MVSDTVIHEQQVTVYLSGELTVQDAGDLRKHLYDKIDAGFRSFIIDMNELHYIDSAGLGILVSVLKKTREKQGTILIRGAKDGVKKVFELTRLTAVFDFD</sequence>
<accession>A0A1H9VPZ8</accession>
<evidence type="ECO:0000313" key="5">
    <source>
        <dbReference type="Proteomes" id="UP000199318"/>
    </source>
</evidence>
<dbReference type="RefSeq" id="WP_093073964.1">
    <property type="nucleotide sequence ID" value="NZ_BJVE01000020.1"/>
</dbReference>
<dbReference type="AlphaFoldDB" id="A0A1H9VPZ8"/>
<dbReference type="NCBIfam" id="TIGR00377">
    <property type="entry name" value="ant_ant_sig"/>
    <property type="match status" value="1"/>
</dbReference>
<dbReference type="Proteomes" id="UP000199318">
    <property type="component" value="Unassembled WGS sequence"/>
</dbReference>
<gene>
    <name evidence="4" type="ORF">SAMN05444126_12241</name>
</gene>
<keyword evidence="5" id="KW-1185">Reference proteome</keyword>